<comment type="caution">
    <text evidence="4">The sequence shown here is derived from an EMBL/GenBank/DDBJ whole genome shotgun (WGS) entry which is preliminary data.</text>
</comment>
<sequence>MRKGQQRRVIKMPRKHKRLLESRSYRNYSKEKLEEALGKVIDGTLSIREASRQFSIPFGTLYNRYKGIHGNNPSHPTIFTHVEEVAILKSAAKCADWDFPLSLMDIRMMAKYYLDRRGRTWHLFKNNLPGIDWTYSLLQRHKKSYGQRISTNIKRARASVSRDASEREYNYETIKLPILEFEIKPTSLRMMIRYKRKTSAQETIPIINGNIALEQVLSQLESIAGDCKIEKLRLSLADDIFKNNLCHLLHLDKTLYDEYKLITIGTIRKNKRELPLEFVKPITRPPHTSMFAFKGEAILVSYIPKKNNNKNVLLLSTMHHTDDIDEESENLGKPVIITAYNSTKGGVDVADRLFANYNCARATNRWPLVVFYGLMNIAGINSQIIYNSNNDSKLPRRMFLESLAFELVQPHLKRRSDLLSLPRQIKQRKRIYFI</sequence>
<reference evidence="4" key="1">
    <citation type="journal article" date="2023" name="Insect Mol. Biol.">
        <title>Genome sequencing provides insights into the evolution of gene families encoding plant cell wall-degrading enzymes in longhorned beetles.</title>
        <authorList>
            <person name="Shin N.R."/>
            <person name="Okamura Y."/>
            <person name="Kirsch R."/>
            <person name="Pauchet Y."/>
        </authorList>
    </citation>
    <scope>NUCLEOTIDE SEQUENCE</scope>
    <source>
        <strain evidence="4">RBIC_L_NR</strain>
    </source>
</reference>
<evidence type="ECO:0000259" key="2">
    <source>
        <dbReference type="Pfam" id="PF05225"/>
    </source>
</evidence>
<dbReference type="InterPro" id="IPR007889">
    <property type="entry name" value="HTH_Psq"/>
</dbReference>
<feature type="domain" description="PiggyBac transposable element-derived protein" evidence="3">
    <location>
        <begin position="254"/>
        <end position="382"/>
    </location>
</feature>
<accession>A0AAV8XEN0</accession>
<dbReference type="Pfam" id="PF05225">
    <property type="entry name" value="HTH_psq"/>
    <property type="match status" value="1"/>
</dbReference>
<dbReference type="SUPFAM" id="SSF46689">
    <property type="entry name" value="Homeodomain-like"/>
    <property type="match status" value="1"/>
</dbReference>
<evidence type="ECO:0008006" key="6">
    <source>
        <dbReference type="Google" id="ProtNLM"/>
    </source>
</evidence>
<evidence type="ECO:0000313" key="5">
    <source>
        <dbReference type="Proteomes" id="UP001162156"/>
    </source>
</evidence>
<keyword evidence="5" id="KW-1185">Reference proteome</keyword>
<evidence type="ECO:0000256" key="1">
    <source>
        <dbReference type="ARBA" id="ARBA00004123"/>
    </source>
</evidence>
<organism evidence="4 5">
    <name type="scientific">Rhamnusium bicolor</name>
    <dbReference type="NCBI Taxonomy" id="1586634"/>
    <lineage>
        <taxon>Eukaryota</taxon>
        <taxon>Metazoa</taxon>
        <taxon>Ecdysozoa</taxon>
        <taxon>Arthropoda</taxon>
        <taxon>Hexapoda</taxon>
        <taxon>Insecta</taxon>
        <taxon>Pterygota</taxon>
        <taxon>Neoptera</taxon>
        <taxon>Endopterygota</taxon>
        <taxon>Coleoptera</taxon>
        <taxon>Polyphaga</taxon>
        <taxon>Cucujiformia</taxon>
        <taxon>Chrysomeloidea</taxon>
        <taxon>Cerambycidae</taxon>
        <taxon>Lepturinae</taxon>
        <taxon>Rhagiini</taxon>
        <taxon>Rhamnusium</taxon>
    </lineage>
</organism>
<evidence type="ECO:0000313" key="4">
    <source>
        <dbReference type="EMBL" id="KAJ8937071.1"/>
    </source>
</evidence>
<dbReference type="InterPro" id="IPR029526">
    <property type="entry name" value="PGBD"/>
</dbReference>
<dbReference type="PANTHER" id="PTHR46599">
    <property type="entry name" value="PIGGYBAC TRANSPOSABLE ELEMENT-DERIVED PROTEIN 4"/>
    <property type="match status" value="1"/>
</dbReference>
<gene>
    <name evidence="4" type="ORF">NQ314_012043</name>
</gene>
<evidence type="ECO:0000259" key="3">
    <source>
        <dbReference type="Pfam" id="PF13843"/>
    </source>
</evidence>
<dbReference type="Proteomes" id="UP001162156">
    <property type="component" value="Unassembled WGS sequence"/>
</dbReference>
<dbReference type="GO" id="GO:0005634">
    <property type="term" value="C:nucleus"/>
    <property type="evidence" value="ECO:0007669"/>
    <property type="project" value="UniProtKB-SubCell"/>
</dbReference>
<name>A0AAV8XEN0_9CUCU</name>
<dbReference type="InterPro" id="IPR009057">
    <property type="entry name" value="Homeodomain-like_sf"/>
</dbReference>
<protein>
    <recommendedName>
        <fullName evidence="6">HTH psq-type domain-containing protein</fullName>
    </recommendedName>
</protein>
<dbReference type="PANTHER" id="PTHR46599:SF6">
    <property type="entry name" value="DUAL SPECIFICITY PHOSPHATASE 26"/>
    <property type="match status" value="1"/>
</dbReference>
<dbReference type="Gene3D" id="1.10.10.60">
    <property type="entry name" value="Homeodomain-like"/>
    <property type="match status" value="1"/>
</dbReference>
<comment type="subcellular location">
    <subcellularLocation>
        <location evidence="1">Nucleus</location>
    </subcellularLocation>
</comment>
<dbReference type="AlphaFoldDB" id="A0AAV8XEN0"/>
<dbReference type="GO" id="GO:0003677">
    <property type="term" value="F:DNA binding"/>
    <property type="evidence" value="ECO:0007669"/>
    <property type="project" value="InterPro"/>
</dbReference>
<feature type="domain" description="HTH psq-type" evidence="2">
    <location>
        <begin position="30"/>
        <end position="68"/>
    </location>
</feature>
<dbReference type="EMBL" id="JANEYF010003356">
    <property type="protein sequence ID" value="KAJ8937071.1"/>
    <property type="molecule type" value="Genomic_DNA"/>
</dbReference>
<proteinExistence type="predicted"/>
<dbReference type="Pfam" id="PF13843">
    <property type="entry name" value="DDE_Tnp_1_7"/>
    <property type="match status" value="1"/>
</dbReference>